<dbReference type="InterPro" id="IPR016024">
    <property type="entry name" value="ARM-type_fold"/>
</dbReference>
<reference evidence="2" key="1">
    <citation type="submission" date="2022-11" db="UniProtKB">
        <authorList>
            <consortium name="WormBaseParasite"/>
        </authorList>
    </citation>
    <scope>IDENTIFICATION</scope>
</reference>
<proteinExistence type="predicted"/>
<dbReference type="GO" id="GO:0005783">
    <property type="term" value="C:endoplasmic reticulum"/>
    <property type="evidence" value="ECO:0007669"/>
    <property type="project" value="TreeGrafter"/>
</dbReference>
<dbReference type="GO" id="GO:0005795">
    <property type="term" value="C:Golgi stack"/>
    <property type="evidence" value="ECO:0007669"/>
    <property type="project" value="TreeGrafter"/>
</dbReference>
<dbReference type="GO" id="GO:0045056">
    <property type="term" value="P:transcytosis"/>
    <property type="evidence" value="ECO:0007669"/>
    <property type="project" value="TreeGrafter"/>
</dbReference>
<evidence type="ECO:0000313" key="1">
    <source>
        <dbReference type="Proteomes" id="UP000887566"/>
    </source>
</evidence>
<dbReference type="SUPFAM" id="SSF48371">
    <property type="entry name" value="ARM repeat"/>
    <property type="match status" value="1"/>
</dbReference>
<dbReference type="PANTHER" id="PTHR10013:SF0">
    <property type="entry name" value="GENERAL VESICULAR TRANSPORT FACTOR P115"/>
    <property type="match status" value="1"/>
</dbReference>
<dbReference type="AlphaFoldDB" id="A0A914WQ03"/>
<dbReference type="PANTHER" id="PTHR10013">
    <property type="entry name" value="GENERAL VESICULAR TRANSPORT FACTOR P115"/>
    <property type="match status" value="1"/>
</dbReference>
<keyword evidence="1" id="KW-1185">Reference proteome</keyword>
<dbReference type="Gene3D" id="1.25.10.10">
    <property type="entry name" value="Leucine-rich Repeat Variant"/>
    <property type="match status" value="1"/>
</dbReference>
<dbReference type="GO" id="GO:0006886">
    <property type="term" value="P:intracellular protein transport"/>
    <property type="evidence" value="ECO:0007669"/>
    <property type="project" value="TreeGrafter"/>
</dbReference>
<dbReference type="InterPro" id="IPR011989">
    <property type="entry name" value="ARM-like"/>
</dbReference>
<dbReference type="InterPro" id="IPR024095">
    <property type="entry name" value="Vesicle_P115"/>
</dbReference>
<evidence type="ECO:0000313" key="2">
    <source>
        <dbReference type="WBParaSite" id="PSAMB.scaffold4725size13732.g25048.t1"/>
    </source>
</evidence>
<dbReference type="GO" id="GO:0006888">
    <property type="term" value="P:endoplasmic reticulum to Golgi vesicle-mediated transport"/>
    <property type="evidence" value="ECO:0007669"/>
    <property type="project" value="TreeGrafter"/>
</dbReference>
<protein>
    <submittedName>
        <fullName evidence="2">Uncharacterized protein</fullName>
    </submittedName>
</protein>
<organism evidence="1 2">
    <name type="scientific">Plectus sambesii</name>
    <dbReference type="NCBI Taxonomy" id="2011161"/>
    <lineage>
        <taxon>Eukaryota</taxon>
        <taxon>Metazoa</taxon>
        <taxon>Ecdysozoa</taxon>
        <taxon>Nematoda</taxon>
        <taxon>Chromadorea</taxon>
        <taxon>Plectida</taxon>
        <taxon>Plectina</taxon>
        <taxon>Plectoidea</taxon>
        <taxon>Plectidae</taxon>
        <taxon>Plectus</taxon>
    </lineage>
</organism>
<dbReference type="WBParaSite" id="PSAMB.scaffold4725size13732.g25048.t1">
    <property type="protein sequence ID" value="PSAMB.scaffold4725size13732.g25048.t1"/>
    <property type="gene ID" value="PSAMB.scaffold4725size13732.g25048"/>
</dbReference>
<name>A0A914WQ03_9BILA</name>
<accession>A0A914WQ03</accession>
<dbReference type="GO" id="GO:0048211">
    <property type="term" value="P:Golgi vesicle docking"/>
    <property type="evidence" value="ECO:0007669"/>
    <property type="project" value="TreeGrafter"/>
</dbReference>
<dbReference type="GO" id="GO:0061025">
    <property type="term" value="P:membrane fusion"/>
    <property type="evidence" value="ECO:0007669"/>
    <property type="project" value="TreeGrafter"/>
</dbReference>
<dbReference type="GO" id="GO:0012507">
    <property type="term" value="C:ER to Golgi transport vesicle membrane"/>
    <property type="evidence" value="ECO:0007669"/>
    <property type="project" value="TreeGrafter"/>
</dbReference>
<sequence>MSYLRSFFGGGGGDNGGRHEDDGGAEIVERLVERVQTSTTFEDRRDALKALRSLAKKYRLEVGSMCFPALVGILENDQNHSELLSMALDTLAVVITECDENDSDDDTDELGEKFAQIFIKDKRPVSMVLQLLDSYEFSIRRPIIQLLTGLLRHRANEVQNILMQDPMAISRLLDLLQESREVLRNDAVLMLSELTRGNPQIQKLVAYENAFQLLFDVIGHENSDSK</sequence>
<dbReference type="Proteomes" id="UP000887566">
    <property type="component" value="Unplaced"/>
</dbReference>